<comment type="caution">
    <text evidence="1">The sequence shown here is derived from an EMBL/GenBank/DDBJ whole genome shotgun (WGS) entry which is preliminary data.</text>
</comment>
<proteinExistence type="predicted"/>
<accession>X1ASC1</accession>
<sequence length="41" mass="4566">MNHGNESQFAHVPECPMAAMSIKSKFIMAIKLDAYGKLENI</sequence>
<protein>
    <submittedName>
        <fullName evidence="1">Uncharacterized protein</fullName>
    </submittedName>
</protein>
<dbReference type="AlphaFoldDB" id="X1ASC1"/>
<name>X1ASC1_9ZZZZ</name>
<organism evidence="1">
    <name type="scientific">marine sediment metagenome</name>
    <dbReference type="NCBI Taxonomy" id="412755"/>
    <lineage>
        <taxon>unclassified sequences</taxon>
        <taxon>metagenomes</taxon>
        <taxon>ecological metagenomes</taxon>
    </lineage>
</organism>
<gene>
    <name evidence="1" type="ORF">S01H4_36305</name>
</gene>
<evidence type="ECO:0000313" key="1">
    <source>
        <dbReference type="EMBL" id="GAG85595.1"/>
    </source>
</evidence>
<reference evidence="1" key="1">
    <citation type="journal article" date="2014" name="Front. Microbiol.">
        <title>High frequency of phylogenetically diverse reductive dehalogenase-homologous genes in deep subseafloor sedimentary metagenomes.</title>
        <authorList>
            <person name="Kawai M."/>
            <person name="Futagami T."/>
            <person name="Toyoda A."/>
            <person name="Takaki Y."/>
            <person name="Nishi S."/>
            <person name="Hori S."/>
            <person name="Arai W."/>
            <person name="Tsubouchi T."/>
            <person name="Morono Y."/>
            <person name="Uchiyama I."/>
            <person name="Ito T."/>
            <person name="Fujiyama A."/>
            <person name="Inagaki F."/>
            <person name="Takami H."/>
        </authorList>
    </citation>
    <scope>NUCLEOTIDE SEQUENCE</scope>
    <source>
        <strain evidence="1">Expedition CK06-06</strain>
    </source>
</reference>
<dbReference type="EMBL" id="BART01019391">
    <property type="protein sequence ID" value="GAG85595.1"/>
    <property type="molecule type" value="Genomic_DNA"/>
</dbReference>